<dbReference type="AlphaFoldDB" id="A0A1I7ZSN3"/>
<accession>A0A1I7ZSN3</accession>
<name>A0A1I7ZSN3_9BILA</name>
<evidence type="ECO:0000313" key="2">
    <source>
        <dbReference type="WBParaSite" id="L893_g29544.t1"/>
    </source>
</evidence>
<evidence type="ECO:0000313" key="1">
    <source>
        <dbReference type="Proteomes" id="UP000095287"/>
    </source>
</evidence>
<protein>
    <submittedName>
        <fullName evidence="2">EAL domain-containing protein</fullName>
    </submittedName>
</protein>
<reference evidence="2" key="1">
    <citation type="submission" date="2016-11" db="UniProtKB">
        <authorList>
            <consortium name="WormBaseParasite"/>
        </authorList>
    </citation>
    <scope>IDENTIFICATION</scope>
</reference>
<sequence>MSFPYDFRGNASPWCAHLNKMPQQSRLIRRHATMDRVPILFIEEVMLQFELIPSFLEGTPLWASIADSKRSRKGVFLYVYLVNDKEAVFSVLNFAFPEPLVNLVQFGISYITIMDGNKGMLTDSRFHLLTKTNFKLLRNCLRRGHPCTMHFDVIQRKNHPLVQKLCWAASRITKISFSGQTCLPIEALTRILERGTLRVLESSNFFNVTHEALPFLLKFVASEHMTYFCIDIATNSPVSYNALLSGVVDAFLSVERGRRFRLEVDCGTSGICERLGELVMEGKVSIVYSSIKYDAIMCSVTNPYALLK</sequence>
<dbReference type="WBParaSite" id="L893_g29544.t1">
    <property type="protein sequence ID" value="L893_g29544.t1"/>
    <property type="gene ID" value="L893_g29544"/>
</dbReference>
<dbReference type="Proteomes" id="UP000095287">
    <property type="component" value="Unplaced"/>
</dbReference>
<organism evidence="1 2">
    <name type="scientific">Steinernema glaseri</name>
    <dbReference type="NCBI Taxonomy" id="37863"/>
    <lineage>
        <taxon>Eukaryota</taxon>
        <taxon>Metazoa</taxon>
        <taxon>Ecdysozoa</taxon>
        <taxon>Nematoda</taxon>
        <taxon>Chromadorea</taxon>
        <taxon>Rhabditida</taxon>
        <taxon>Tylenchina</taxon>
        <taxon>Panagrolaimomorpha</taxon>
        <taxon>Strongyloidoidea</taxon>
        <taxon>Steinernematidae</taxon>
        <taxon>Steinernema</taxon>
    </lineage>
</organism>
<proteinExistence type="predicted"/>
<keyword evidence="1" id="KW-1185">Reference proteome</keyword>